<keyword evidence="8" id="KW-0862">Zinc</keyword>
<dbReference type="Pfam" id="PF00149">
    <property type="entry name" value="Metallophos"/>
    <property type="match status" value="1"/>
</dbReference>
<dbReference type="InterPro" id="IPR029052">
    <property type="entry name" value="Metallo-depent_PP-like"/>
</dbReference>
<dbReference type="GO" id="GO:0005615">
    <property type="term" value="C:extracellular space"/>
    <property type="evidence" value="ECO:0007669"/>
    <property type="project" value="TreeGrafter"/>
</dbReference>
<evidence type="ECO:0000256" key="9">
    <source>
        <dbReference type="ARBA" id="ARBA00023180"/>
    </source>
</evidence>
<dbReference type="PANTHER" id="PTHR10340:SF57">
    <property type="entry name" value="METALLOPHOS DOMAIN-CONTAINING PROTEIN"/>
    <property type="match status" value="1"/>
</dbReference>
<feature type="domain" description="Sphingomyelin phosphodiesterase C-terminal" evidence="12">
    <location>
        <begin position="290"/>
        <end position="422"/>
    </location>
</feature>
<gene>
    <name evidence="13" type="ORF">SNE40_008014</name>
</gene>
<dbReference type="InterPro" id="IPR041805">
    <property type="entry name" value="ASMase/PPN1_MPP"/>
</dbReference>
<evidence type="ECO:0000313" key="13">
    <source>
        <dbReference type="EMBL" id="KAK6185873.1"/>
    </source>
</evidence>
<keyword evidence="5" id="KW-0479">Metal-binding</keyword>
<evidence type="ECO:0000259" key="11">
    <source>
        <dbReference type="Pfam" id="PF00149"/>
    </source>
</evidence>
<dbReference type="PANTHER" id="PTHR10340">
    <property type="entry name" value="SPHINGOMYELIN PHOSPHODIESTERASE"/>
    <property type="match status" value="1"/>
</dbReference>
<keyword evidence="7" id="KW-0378">Hydrolase</keyword>
<evidence type="ECO:0000256" key="3">
    <source>
        <dbReference type="ARBA" id="ARBA00008234"/>
    </source>
</evidence>
<evidence type="ECO:0000256" key="4">
    <source>
        <dbReference type="ARBA" id="ARBA00022525"/>
    </source>
</evidence>
<dbReference type="Pfam" id="PF19272">
    <property type="entry name" value="ASMase_C"/>
    <property type="match status" value="1"/>
</dbReference>
<organism evidence="13 14">
    <name type="scientific">Patella caerulea</name>
    <name type="common">Rayed Mediterranean limpet</name>
    <dbReference type="NCBI Taxonomy" id="87958"/>
    <lineage>
        <taxon>Eukaryota</taxon>
        <taxon>Metazoa</taxon>
        <taxon>Spiralia</taxon>
        <taxon>Lophotrochozoa</taxon>
        <taxon>Mollusca</taxon>
        <taxon>Gastropoda</taxon>
        <taxon>Patellogastropoda</taxon>
        <taxon>Patelloidea</taxon>
        <taxon>Patellidae</taxon>
        <taxon>Patella</taxon>
    </lineage>
</organism>
<feature type="domain" description="Calcineurin-like phosphoesterase" evidence="11">
    <location>
        <begin position="24"/>
        <end position="273"/>
    </location>
</feature>
<evidence type="ECO:0000256" key="10">
    <source>
        <dbReference type="SAM" id="SignalP"/>
    </source>
</evidence>
<evidence type="ECO:0000256" key="2">
    <source>
        <dbReference type="ARBA" id="ARBA00004613"/>
    </source>
</evidence>
<keyword evidence="6 10" id="KW-0732">Signal</keyword>
<sequence length="458" mass="52833">MRFFYLILVLYTGPVESLQDIGWFWHASDFHYDFSYWSDQLSCNNEVTSPGIYGDYWCDSPWLLIKDSIESMKEIRPDVDFLLWTGDNVAHISDDYLSVNISMGILQNITDELQRNFPDVPTYATLGNHDYFPNNQFPAENSEIYDRVADMWTNWINDATEITRFRNGAYYSVKSKHGLRILGLNTNIYYTSDKVTANMTDPAGQFEWLDQQLTAAKNNNEKVLITAHIPPGMHTPDTILWYYPHFNDKFIEIINKHVDNDVITAMYYGHDHSDGFKIFYKKDGTTAFPIFVAPSVTPWRFKAGTQTGPPHNPGVRLISYDRATGQPINILMYYINLPDSNANNRTDWKLEYNFTQAYSVDDVTAPSLHKLRLRMEEDKSLIDMYYKFKDVSVSNPPSCNDDCKTSILCGFWNHKPDDLNTCTEKGKTTDDPTDYAVHLHANLAIVVCLLLFVQHLLL</sequence>
<dbReference type="Gene3D" id="3.60.21.10">
    <property type="match status" value="1"/>
</dbReference>
<comment type="similarity">
    <text evidence="3">Belongs to the acid sphingomyelinase family.</text>
</comment>
<keyword evidence="9" id="KW-0325">Glycoprotein</keyword>
<comment type="cofactor">
    <cofactor evidence="1">
        <name>Zn(2+)</name>
        <dbReference type="ChEBI" id="CHEBI:29105"/>
    </cofactor>
</comment>
<evidence type="ECO:0000256" key="6">
    <source>
        <dbReference type="ARBA" id="ARBA00022729"/>
    </source>
</evidence>
<name>A0AAN8K5U3_PATCE</name>
<keyword evidence="4" id="KW-0964">Secreted</keyword>
<comment type="caution">
    <text evidence="13">The sequence shown here is derived from an EMBL/GenBank/DDBJ whole genome shotgun (WGS) entry which is preliminary data.</text>
</comment>
<proteinExistence type="inferred from homology"/>
<dbReference type="CDD" id="cd00842">
    <property type="entry name" value="MPP_ASMase"/>
    <property type="match status" value="1"/>
</dbReference>
<dbReference type="Proteomes" id="UP001347796">
    <property type="component" value="Unassembled WGS sequence"/>
</dbReference>
<dbReference type="EMBL" id="JAZGQO010000006">
    <property type="protein sequence ID" value="KAK6185873.1"/>
    <property type="molecule type" value="Genomic_DNA"/>
</dbReference>
<dbReference type="InterPro" id="IPR045473">
    <property type="entry name" value="ASM_C"/>
</dbReference>
<evidence type="ECO:0000256" key="1">
    <source>
        <dbReference type="ARBA" id="ARBA00001947"/>
    </source>
</evidence>
<comment type="subcellular location">
    <subcellularLocation>
        <location evidence="2">Secreted</location>
    </subcellularLocation>
</comment>
<evidence type="ECO:0000256" key="5">
    <source>
        <dbReference type="ARBA" id="ARBA00022723"/>
    </source>
</evidence>
<evidence type="ECO:0000256" key="8">
    <source>
        <dbReference type="ARBA" id="ARBA00022833"/>
    </source>
</evidence>
<evidence type="ECO:0000256" key="7">
    <source>
        <dbReference type="ARBA" id="ARBA00022801"/>
    </source>
</evidence>
<dbReference type="InterPro" id="IPR004843">
    <property type="entry name" value="Calcineurin-like_PHP"/>
</dbReference>
<feature type="signal peptide" evidence="10">
    <location>
        <begin position="1"/>
        <end position="17"/>
    </location>
</feature>
<dbReference type="AlphaFoldDB" id="A0AAN8K5U3"/>
<reference evidence="13 14" key="1">
    <citation type="submission" date="2024-01" db="EMBL/GenBank/DDBJ databases">
        <title>The genome of the rayed Mediterranean limpet Patella caerulea (Linnaeus, 1758).</title>
        <authorList>
            <person name="Anh-Thu Weber A."/>
            <person name="Halstead-Nussloch G."/>
        </authorList>
    </citation>
    <scope>NUCLEOTIDE SEQUENCE [LARGE SCALE GENOMIC DNA]</scope>
    <source>
        <strain evidence="13">AATW-2023a</strain>
        <tissue evidence="13">Whole specimen</tissue>
    </source>
</reference>
<dbReference type="GO" id="GO:0008081">
    <property type="term" value="F:phosphoric diester hydrolase activity"/>
    <property type="evidence" value="ECO:0007669"/>
    <property type="project" value="TreeGrafter"/>
</dbReference>
<accession>A0AAN8K5U3</accession>
<feature type="chain" id="PRO_5043027244" evidence="10">
    <location>
        <begin position="18"/>
        <end position="458"/>
    </location>
</feature>
<evidence type="ECO:0000259" key="12">
    <source>
        <dbReference type="Pfam" id="PF19272"/>
    </source>
</evidence>
<dbReference type="GO" id="GO:0046872">
    <property type="term" value="F:metal ion binding"/>
    <property type="evidence" value="ECO:0007669"/>
    <property type="project" value="UniProtKB-KW"/>
</dbReference>
<protein>
    <submittedName>
        <fullName evidence="13">Uncharacterized protein</fullName>
    </submittedName>
</protein>
<dbReference type="SUPFAM" id="SSF56300">
    <property type="entry name" value="Metallo-dependent phosphatases"/>
    <property type="match status" value="1"/>
</dbReference>
<keyword evidence="14" id="KW-1185">Reference proteome</keyword>
<evidence type="ECO:0000313" key="14">
    <source>
        <dbReference type="Proteomes" id="UP001347796"/>
    </source>
</evidence>